<organism evidence="2">
    <name type="scientific">uncultured Desulfovibrio sp</name>
    <dbReference type="NCBI Taxonomy" id="167968"/>
    <lineage>
        <taxon>Bacteria</taxon>
        <taxon>Pseudomonadati</taxon>
        <taxon>Thermodesulfobacteriota</taxon>
        <taxon>Desulfovibrionia</taxon>
        <taxon>Desulfovibrionales</taxon>
        <taxon>Desulfovibrionaceae</taxon>
        <taxon>Desulfovibrio</taxon>
        <taxon>environmental samples</taxon>
    </lineage>
</organism>
<dbReference type="CDD" id="cd11615">
    <property type="entry name" value="SAF_NeuB_like"/>
    <property type="match status" value="1"/>
</dbReference>
<protein>
    <submittedName>
        <fullName evidence="2">N-acetylneuraminate synthase</fullName>
        <ecNumber evidence="2">2.5.1.56</ecNumber>
    </submittedName>
</protein>
<dbReference type="InterPro" id="IPR036732">
    <property type="entry name" value="AFP_Neu5c_C_sf"/>
</dbReference>
<proteinExistence type="predicted"/>
<dbReference type="Pfam" id="PF03102">
    <property type="entry name" value="NeuB"/>
    <property type="match status" value="1"/>
</dbReference>
<keyword evidence="2" id="KW-0808">Transferase</keyword>
<dbReference type="SUPFAM" id="SSF51569">
    <property type="entry name" value="Aldolase"/>
    <property type="match status" value="1"/>
</dbReference>
<dbReference type="Pfam" id="PF08666">
    <property type="entry name" value="SAF"/>
    <property type="match status" value="1"/>
</dbReference>
<dbReference type="PANTHER" id="PTHR42966:SF1">
    <property type="entry name" value="SIALIC ACID SYNTHASE"/>
    <property type="match status" value="1"/>
</dbReference>
<dbReference type="PANTHER" id="PTHR42966">
    <property type="entry name" value="N-ACETYLNEURAMINATE SYNTHASE"/>
    <property type="match status" value="1"/>
</dbReference>
<dbReference type="InterPro" id="IPR013785">
    <property type="entry name" value="Aldolase_TIM"/>
</dbReference>
<dbReference type="InterPro" id="IPR057736">
    <property type="entry name" value="SAF_PseI/NeuA/NeuB"/>
</dbReference>
<evidence type="ECO:0000259" key="1">
    <source>
        <dbReference type="PROSITE" id="PS50844"/>
    </source>
</evidence>
<dbReference type="EMBL" id="FMJC01000002">
    <property type="protein sequence ID" value="SCM71730.1"/>
    <property type="molecule type" value="Genomic_DNA"/>
</dbReference>
<dbReference type="RefSeq" id="WP_179979883.1">
    <property type="nucleotide sequence ID" value="NZ_LT608333.1"/>
</dbReference>
<dbReference type="InterPro" id="IPR013974">
    <property type="entry name" value="SAF"/>
</dbReference>
<dbReference type="Gene3D" id="3.20.20.70">
    <property type="entry name" value="Aldolase class I"/>
    <property type="match status" value="1"/>
</dbReference>
<dbReference type="PROSITE" id="PS50844">
    <property type="entry name" value="AFP_LIKE"/>
    <property type="match status" value="1"/>
</dbReference>
<dbReference type="EC" id="2.5.1.56" evidence="2"/>
<feature type="domain" description="AFP-like" evidence="1">
    <location>
        <begin position="295"/>
        <end position="353"/>
    </location>
</feature>
<evidence type="ECO:0000313" key="2">
    <source>
        <dbReference type="EMBL" id="SCM71730.1"/>
    </source>
</evidence>
<dbReference type="InterPro" id="IPR006190">
    <property type="entry name" value="SAF_AFP_Neu5Ac"/>
</dbReference>
<gene>
    <name evidence="2" type="ORF">KL86DES1_20162</name>
</gene>
<dbReference type="InterPro" id="IPR013132">
    <property type="entry name" value="PseI/NeuA/B-like_N"/>
</dbReference>
<dbReference type="SUPFAM" id="SSF51269">
    <property type="entry name" value="AFP III-like domain"/>
    <property type="match status" value="1"/>
</dbReference>
<dbReference type="Gene3D" id="3.90.1210.10">
    <property type="entry name" value="Antifreeze-like/N-acetylneuraminic acid synthase C-terminal domain"/>
    <property type="match status" value="1"/>
</dbReference>
<dbReference type="GO" id="GO:0047444">
    <property type="term" value="F:N-acylneuraminate-9-phosphate synthase activity"/>
    <property type="evidence" value="ECO:0007669"/>
    <property type="project" value="TreeGrafter"/>
</dbReference>
<dbReference type="InterPro" id="IPR051690">
    <property type="entry name" value="PseI-like"/>
</dbReference>
<dbReference type="SMART" id="SM00858">
    <property type="entry name" value="SAF"/>
    <property type="match status" value="1"/>
</dbReference>
<accession>A0A212L2G4</accession>
<name>A0A212L2G4_9BACT</name>
<sequence>MKLIDIFAVPAPETRIPVPYVIAEAGVNHEGSMEIARRLVDEAAEGGAQAIKFQTYKAGTLASKDSPAYWDTSKEPTSSQYELFKKHDSFWKNEFEALKKHCDAVGIAFMSTPFDVESAHFLNDLMDVFKISSSDITNKPFIRTLCDFGKPILLSTGAAHLHEIAEAVEWIEEKGNKLALLHCVLNYPTADENAALGMIPALKRHFPQHAIGYSDHTLPKDMHTLETATLLGARVLEKHFTHDKTLPGNDHYHAMDKHDLRHFFERLAGTLASVGEMTLRALPEEEPARLHARRSLVTARAVPAGTVISAADLTWKRPAHGISPRNYDEVIGMRARHDLDEDTVLHWSDLDSGDRACS</sequence>
<dbReference type="GO" id="GO:0050462">
    <property type="term" value="F:N-acetylneuraminate synthase activity"/>
    <property type="evidence" value="ECO:0007669"/>
    <property type="project" value="UniProtKB-EC"/>
</dbReference>
<dbReference type="GO" id="GO:0016051">
    <property type="term" value="P:carbohydrate biosynthetic process"/>
    <property type="evidence" value="ECO:0007669"/>
    <property type="project" value="InterPro"/>
</dbReference>
<reference evidence="2" key="1">
    <citation type="submission" date="2016-08" db="EMBL/GenBank/DDBJ databases">
        <authorList>
            <person name="Seilhamer J.J."/>
        </authorList>
    </citation>
    <scope>NUCLEOTIDE SEQUENCE</scope>
    <source>
        <strain evidence="2">86-1</strain>
    </source>
</reference>
<dbReference type="AlphaFoldDB" id="A0A212L2G4"/>